<evidence type="ECO:0000313" key="3">
    <source>
        <dbReference type="Proteomes" id="UP000606003"/>
    </source>
</evidence>
<feature type="domain" description="MOSC" evidence="1">
    <location>
        <begin position="28"/>
        <end position="164"/>
    </location>
</feature>
<accession>A0ABR8JTL5</accession>
<name>A0ABR8JTL5_9BACT</name>
<dbReference type="Pfam" id="PF03473">
    <property type="entry name" value="MOSC"/>
    <property type="match status" value="1"/>
</dbReference>
<gene>
    <name evidence="2" type="ORF">IC234_07455</name>
</gene>
<dbReference type="Gene3D" id="2.40.33.20">
    <property type="entry name" value="PK beta-barrel domain-like"/>
    <property type="match status" value="1"/>
</dbReference>
<organism evidence="2 3">
    <name type="scientific">Hymenobacter armeniacus</name>
    <dbReference type="NCBI Taxonomy" id="2771358"/>
    <lineage>
        <taxon>Bacteria</taxon>
        <taxon>Pseudomonadati</taxon>
        <taxon>Bacteroidota</taxon>
        <taxon>Cytophagia</taxon>
        <taxon>Cytophagales</taxon>
        <taxon>Hymenobacteraceae</taxon>
        <taxon>Hymenobacter</taxon>
    </lineage>
</organism>
<evidence type="ECO:0000313" key="2">
    <source>
        <dbReference type="EMBL" id="MBD2721960.1"/>
    </source>
</evidence>
<evidence type="ECO:0000259" key="1">
    <source>
        <dbReference type="PROSITE" id="PS51340"/>
    </source>
</evidence>
<dbReference type="RefSeq" id="WP_190923220.1">
    <property type="nucleotide sequence ID" value="NZ_JACXAC010000002.1"/>
</dbReference>
<dbReference type="InterPro" id="IPR011037">
    <property type="entry name" value="Pyrv_Knase-like_insert_dom_sf"/>
</dbReference>
<dbReference type="SUPFAM" id="SSF50800">
    <property type="entry name" value="PK beta-barrel domain-like"/>
    <property type="match status" value="1"/>
</dbReference>
<dbReference type="PANTHER" id="PTHR30212">
    <property type="entry name" value="PROTEIN YIIM"/>
    <property type="match status" value="1"/>
</dbReference>
<sequence length="210" mass="22923">MRILSVNVGRPRTLEWIGRGITTAIFKEPVAGPVSLEGNNLAGDQQADLRVHGGPDKAVYAYASEHYTYWEAELQPGALVGPAAFGENLTTAGLLERDVRIGDEFKMGTAVLRAAQPRQPCYKLNLRFNDPEMVSRFVAAGRSGIYFQVLQPGVVQAGDAIELSRRSPYAVTIQDVTDMYYGVLQSPAAVQELLSIPYLPASVRRHFTAG</sequence>
<dbReference type="PANTHER" id="PTHR30212:SF2">
    <property type="entry name" value="PROTEIN YIIM"/>
    <property type="match status" value="1"/>
</dbReference>
<reference evidence="2 3" key="1">
    <citation type="submission" date="2020-09" db="EMBL/GenBank/DDBJ databases">
        <authorList>
            <person name="Kim M.K."/>
        </authorList>
    </citation>
    <scope>NUCLEOTIDE SEQUENCE [LARGE SCALE GENOMIC DNA]</scope>
    <source>
        <strain evidence="2 3">BT189</strain>
    </source>
</reference>
<proteinExistence type="predicted"/>
<dbReference type="EMBL" id="JACXAC010000002">
    <property type="protein sequence ID" value="MBD2721960.1"/>
    <property type="molecule type" value="Genomic_DNA"/>
</dbReference>
<dbReference type="InterPro" id="IPR052353">
    <property type="entry name" value="Benzoxazolinone_Detox_Enz"/>
</dbReference>
<dbReference type="Proteomes" id="UP000606003">
    <property type="component" value="Unassembled WGS sequence"/>
</dbReference>
<comment type="caution">
    <text evidence="2">The sequence shown here is derived from an EMBL/GenBank/DDBJ whole genome shotgun (WGS) entry which is preliminary data.</text>
</comment>
<dbReference type="InterPro" id="IPR005302">
    <property type="entry name" value="MoCF_Sase_C"/>
</dbReference>
<keyword evidence="3" id="KW-1185">Reference proteome</keyword>
<protein>
    <submittedName>
        <fullName evidence="2">MOSC domain-containing protein</fullName>
    </submittedName>
</protein>
<dbReference type="PROSITE" id="PS51340">
    <property type="entry name" value="MOSC"/>
    <property type="match status" value="1"/>
</dbReference>